<dbReference type="Proteomes" id="UP001500340">
    <property type="component" value="Unassembled WGS sequence"/>
</dbReference>
<gene>
    <name evidence="1" type="ORF">GCM10008933_37570</name>
</gene>
<reference evidence="1 2" key="1">
    <citation type="journal article" date="2019" name="Int. J. Syst. Evol. Microbiol.">
        <title>The Global Catalogue of Microorganisms (GCM) 10K type strain sequencing project: providing services to taxonomists for standard genome sequencing and annotation.</title>
        <authorList>
            <consortium name="The Broad Institute Genomics Platform"/>
            <consortium name="The Broad Institute Genome Sequencing Center for Infectious Disease"/>
            <person name="Wu L."/>
            <person name="Ma J."/>
        </authorList>
    </citation>
    <scope>NUCLEOTIDE SEQUENCE [LARGE SCALE GENOMIC DNA]</scope>
    <source>
        <strain evidence="1 2">JCM 12774</strain>
    </source>
</reference>
<protein>
    <submittedName>
        <fullName evidence="1">Uncharacterized protein</fullName>
    </submittedName>
</protein>
<evidence type="ECO:0000313" key="1">
    <source>
        <dbReference type="EMBL" id="GAA0403622.1"/>
    </source>
</evidence>
<name>A0ABN0YPG6_9BACL</name>
<comment type="caution">
    <text evidence="1">The sequence shown here is derived from an EMBL/GenBank/DDBJ whole genome shotgun (WGS) entry which is preliminary data.</text>
</comment>
<evidence type="ECO:0000313" key="2">
    <source>
        <dbReference type="Proteomes" id="UP001500340"/>
    </source>
</evidence>
<sequence>MIDTASARTTLAGLYSGCFVRSGWNKNNAQTKKIMTEKELLRK</sequence>
<accession>A0ABN0YPG6</accession>
<proteinExistence type="predicted"/>
<organism evidence="1 2">
    <name type="scientific">Paenibacillus motobuensis</name>
    <dbReference type="NCBI Taxonomy" id="295324"/>
    <lineage>
        <taxon>Bacteria</taxon>
        <taxon>Bacillati</taxon>
        <taxon>Bacillota</taxon>
        <taxon>Bacilli</taxon>
        <taxon>Bacillales</taxon>
        <taxon>Paenibacillaceae</taxon>
        <taxon>Paenibacillus</taxon>
    </lineage>
</organism>
<keyword evidence="2" id="KW-1185">Reference proteome</keyword>
<dbReference type="EMBL" id="BAAACX010000016">
    <property type="protein sequence ID" value="GAA0403622.1"/>
    <property type="molecule type" value="Genomic_DNA"/>
</dbReference>